<protein>
    <submittedName>
        <fullName evidence="7">PKD domain containing protein</fullName>
    </submittedName>
</protein>
<dbReference type="GO" id="GO:0005886">
    <property type="term" value="C:plasma membrane"/>
    <property type="evidence" value="ECO:0007669"/>
    <property type="project" value="TreeGrafter"/>
</dbReference>
<feature type="domain" description="PKD" evidence="6">
    <location>
        <begin position="983"/>
        <end position="1050"/>
    </location>
</feature>
<keyword evidence="3" id="KW-0677">Repeat</keyword>
<keyword evidence="8" id="KW-1185">Reference proteome</keyword>
<name>B3QS47_CHLT3</name>
<dbReference type="InterPro" id="IPR022409">
    <property type="entry name" value="PKD/Chitinase_dom"/>
</dbReference>
<keyword evidence="4" id="KW-1133">Transmembrane helix</keyword>
<evidence type="ECO:0000313" key="7">
    <source>
        <dbReference type="EMBL" id="ACF13992.1"/>
    </source>
</evidence>
<keyword evidence="2" id="KW-0812">Transmembrane</keyword>
<dbReference type="InterPro" id="IPR035986">
    <property type="entry name" value="PKD_dom_sf"/>
</dbReference>
<comment type="subcellular location">
    <subcellularLocation>
        <location evidence="1">Membrane</location>
        <topology evidence="1">Multi-pass membrane protein</topology>
    </subcellularLocation>
</comment>
<dbReference type="Gene3D" id="2.60.40.10">
    <property type="entry name" value="Immunoglobulins"/>
    <property type="match status" value="11"/>
</dbReference>
<dbReference type="eggNOG" id="COG3291">
    <property type="taxonomic scope" value="Bacteria"/>
</dbReference>
<dbReference type="Pfam" id="PF00801">
    <property type="entry name" value="PKD"/>
    <property type="match status" value="1"/>
</dbReference>
<dbReference type="InterPro" id="IPR000601">
    <property type="entry name" value="PKD_dom"/>
</dbReference>
<accession>B3QS47</accession>
<dbReference type="PANTHER" id="PTHR46730">
    <property type="entry name" value="POLYCYSTIN-1"/>
    <property type="match status" value="1"/>
</dbReference>
<dbReference type="HOGENOM" id="CLU_243446_0_0_10"/>
<feature type="domain" description="PKD" evidence="6">
    <location>
        <begin position="1255"/>
        <end position="1323"/>
    </location>
</feature>
<dbReference type="RefSeq" id="WP_012500076.1">
    <property type="nucleotide sequence ID" value="NC_011026.1"/>
</dbReference>
<reference evidence="7 8" key="1">
    <citation type="submission" date="2008-06" db="EMBL/GenBank/DDBJ databases">
        <title>Complete sequence of Chloroherpeton thalassium ATCC 35110.</title>
        <authorList>
            <consortium name="US DOE Joint Genome Institute"/>
            <person name="Lucas S."/>
            <person name="Copeland A."/>
            <person name="Lapidus A."/>
            <person name="Glavina del Rio T."/>
            <person name="Dalin E."/>
            <person name="Tice H."/>
            <person name="Bruce D."/>
            <person name="Goodwin L."/>
            <person name="Pitluck S."/>
            <person name="Schmutz J."/>
            <person name="Larimer F."/>
            <person name="Land M."/>
            <person name="Hauser L."/>
            <person name="Kyrpides N."/>
            <person name="Mikhailova N."/>
            <person name="Liu Z."/>
            <person name="Li T."/>
            <person name="Zhao F."/>
            <person name="Overmann J."/>
            <person name="Bryant D.A."/>
            <person name="Richardson P."/>
        </authorList>
    </citation>
    <scope>NUCLEOTIDE SEQUENCE [LARGE SCALE GENOMIC DNA]</scope>
    <source>
        <strain evidence="8">ATCC 35110 / GB-78</strain>
    </source>
</reference>
<gene>
    <name evidence="7" type="ordered locus">Ctha_1533</name>
</gene>
<evidence type="ECO:0000313" key="8">
    <source>
        <dbReference type="Proteomes" id="UP000001208"/>
    </source>
</evidence>
<keyword evidence="5" id="KW-0472">Membrane</keyword>
<feature type="domain" description="PKD" evidence="6">
    <location>
        <begin position="1069"/>
        <end position="1144"/>
    </location>
</feature>
<organism evidence="7 8">
    <name type="scientific">Chloroherpeton thalassium (strain ATCC 35110 / GB-78)</name>
    <dbReference type="NCBI Taxonomy" id="517418"/>
    <lineage>
        <taxon>Bacteria</taxon>
        <taxon>Pseudomonadati</taxon>
        <taxon>Chlorobiota</taxon>
        <taxon>Chlorobiia</taxon>
        <taxon>Chlorobiales</taxon>
        <taxon>Chloroherpetonaceae</taxon>
        <taxon>Chloroherpeton</taxon>
    </lineage>
</organism>
<dbReference type="Proteomes" id="UP000001208">
    <property type="component" value="Chromosome"/>
</dbReference>
<dbReference type="PANTHER" id="PTHR46730:SF1">
    <property type="entry name" value="PLAT DOMAIN-CONTAINING PROTEIN"/>
    <property type="match status" value="1"/>
</dbReference>
<feature type="domain" description="PKD" evidence="6">
    <location>
        <begin position="843"/>
        <end position="879"/>
    </location>
</feature>
<dbReference type="GO" id="GO:0005261">
    <property type="term" value="F:monoatomic cation channel activity"/>
    <property type="evidence" value="ECO:0007669"/>
    <property type="project" value="TreeGrafter"/>
</dbReference>
<dbReference type="STRING" id="517418.Ctha_1533"/>
<evidence type="ECO:0000256" key="1">
    <source>
        <dbReference type="ARBA" id="ARBA00004141"/>
    </source>
</evidence>
<dbReference type="InterPro" id="IPR013783">
    <property type="entry name" value="Ig-like_fold"/>
</dbReference>
<evidence type="ECO:0000256" key="5">
    <source>
        <dbReference type="ARBA" id="ARBA00023136"/>
    </source>
</evidence>
<sequence>MMKLFFRASTFLFVLFFLTVTLYAQDVFLSISGQKASNLSGDTRHQHDYWLRPSKSAGSAILRVFDAGVSWGTADVVYGTVETQTTFAVYPVSAIYDVFGDSLSEKMRVYGNPNYSLTAQDEPVFRERWATIGELNPVGSPNGYILRVTTNDGNDVNAFKIMVAKSGNINTPSEDWVVVASDLTLGLYNFPPNLEVQLQPLRASEAPPEFDFLGEEAAILRLKDDFGHATNLTNLGDFWQPARAATENHWGLSISRIGQNNHFSVFGKEKKVFWILKPNIVKTPELPKVQVRQVPGSDCGSVRLTLIGYQRNVETVREPVWVFENEKIVGDSAEIYFGKPDDYMAEVWIPNEGMYFPKYWIHPFQVHINAPPKAVISYDVLSAAPGQQTSFSARNSSDAEDRNLSYRWFVEGTLRGKESVFNFSSKTPGKYSIILTVTDNATNSFCTSASDSVILTVNSQPYTEIRFPEEFARKETVVFVAEKDSDPDADKLSYKWQGSGVQSDDEERAVEIRHERHGVYSVSQTVDDNHGLANSKYTKTVSYRVNAEPEPRFSLPEQAAPNDVLKLSAASTTDADDKELDFAWQSSDWQSFKGRDIDISFLNPGDYKVTLTVDDGHNVSNSVQILTKNIHINAPPFPMITAQNSSTIARQVFSAKYSSDSDSEDLRYFWDFGDGEKDRGLEVVHTFQKSGIYTITLTVDDQEKQTNSVQKTTHRFRLHRYPVAKFDLPKYAEPKHAFAVDASASYAPDGNIRQYKWFVDNRFAATGKTANLQISTPGDHIVSLLVTDDSGFEDAKSLATEKIHVNFEPLPRWEVSLPVAAPEQWIAFDAGDSYDLDGRIQNYTWTFSDGAVESGRKVTRKFSESGKVDFTLTVDDGTGFENAVQNTTGSVLINSTPIIVAPKTIRSNSRRVKLDASESYDVDRQALNFEWILPDGSKRHEAAFYWDAPKTGGVYFVSLNVDDGKNLKNSRASHTVKVLVNRPPVAVTDTLVRACTGQTILFNGSRSFDPDGDALKVSWDFGDGTTSGETDPAHVYRKPGEYSVVIKLDDGFAPEPTLAVIPVIIGSSPLAIQSFADTTVCVQTMLDFDGSQSEYPSGIIGSYAWDFGDGETALGKTVQHAFSKPGTYKVILTVVSAEGSFTTTGCSKIGQSSSTVRVIAGPVADFNAKNWVAIGDTVYLDASPSTTTTRILSADWRILADKEGKGDSATAKLGTRVLHVFQKPGLYPVILTIRDDNQASCNTSSTVKNIRVNAAPELSWRVPKAVALGEQVLLDAARSLDPDGLITHYNWTLDDQMIGETPAVIKSFSEAGEHELKLTITDNSPTRTKSVSAKSSIFVNTSPKPTFVLPEKIYEYELLELQAKPEVDADGDRLSFSWQVDGSPYGYDETRFTGGRHTLQLVADDRRGLSNSKDSIFTEIHVIPSPELEADFPEHIVVGQTLSSERDWKRESIGFVVDGQLQPTYTLAQTGRVAVKLGWAPKGIILKDSFRYLTVWEPLRFTETPAPMVLVWNPANPTVILSVPGVNRPASKMPLFRWKRGAMVLGYGETQEVPLYKGTNTFTVEAYEPDVAGSKTVSVEIVVKTQ</sequence>
<dbReference type="GO" id="GO:0006816">
    <property type="term" value="P:calcium ion transport"/>
    <property type="evidence" value="ECO:0007669"/>
    <property type="project" value="TreeGrafter"/>
</dbReference>
<dbReference type="SUPFAM" id="SSF49299">
    <property type="entry name" value="PKD domain"/>
    <property type="match status" value="9"/>
</dbReference>
<evidence type="ECO:0000256" key="2">
    <source>
        <dbReference type="ARBA" id="ARBA00022692"/>
    </source>
</evidence>
<evidence type="ECO:0000256" key="4">
    <source>
        <dbReference type="ARBA" id="ARBA00022989"/>
    </source>
</evidence>
<dbReference type="Pfam" id="PF18911">
    <property type="entry name" value="PKD_4"/>
    <property type="match status" value="10"/>
</dbReference>
<dbReference type="PROSITE" id="PS50093">
    <property type="entry name" value="PKD"/>
    <property type="match status" value="5"/>
</dbReference>
<dbReference type="CDD" id="cd00146">
    <property type="entry name" value="PKD"/>
    <property type="match status" value="4"/>
</dbReference>
<evidence type="ECO:0000259" key="6">
    <source>
        <dbReference type="PROSITE" id="PS50093"/>
    </source>
</evidence>
<dbReference type="OrthoDB" id="1521709at2"/>
<dbReference type="KEGG" id="cts:Ctha_1533"/>
<proteinExistence type="predicted"/>
<evidence type="ECO:0000256" key="3">
    <source>
        <dbReference type="ARBA" id="ARBA00022737"/>
    </source>
</evidence>
<feature type="domain" description="PKD" evidence="6">
    <location>
        <begin position="635"/>
        <end position="701"/>
    </location>
</feature>
<dbReference type="EMBL" id="CP001100">
    <property type="protein sequence ID" value="ACF13992.1"/>
    <property type="molecule type" value="Genomic_DNA"/>
</dbReference>
<dbReference type="SMART" id="SM00089">
    <property type="entry name" value="PKD"/>
    <property type="match status" value="9"/>
</dbReference>